<organism evidence="1 2">
    <name type="scientific">Streptomyces coffeae</name>
    <dbReference type="NCBI Taxonomy" id="621382"/>
    <lineage>
        <taxon>Bacteria</taxon>
        <taxon>Bacillati</taxon>
        <taxon>Actinomycetota</taxon>
        <taxon>Actinomycetes</taxon>
        <taxon>Kitasatosporales</taxon>
        <taxon>Streptomycetaceae</taxon>
        <taxon>Streptomyces</taxon>
    </lineage>
</organism>
<accession>A0ABS1NRU3</accession>
<dbReference type="CDD" id="cd00657">
    <property type="entry name" value="Ferritin_like"/>
    <property type="match status" value="1"/>
</dbReference>
<dbReference type="Gene3D" id="1.10.620.20">
    <property type="entry name" value="Ribonucleotide Reductase, subunit A"/>
    <property type="match status" value="1"/>
</dbReference>
<evidence type="ECO:0000313" key="2">
    <source>
        <dbReference type="Proteomes" id="UP000634229"/>
    </source>
</evidence>
<keyword evidence="2" id="KW-1185">Reference proteome</keyword>
<dbReference type="Proteomes" id="UP000634229">
    <property type="component" value="Unassembled WGS sequence"/>
</dbReference>
<protein>
    <submittedName>
        <fullName evidence="1">Ferritin-like domain-containing protein</fullName>
    </submittedName>
</protein>
<sequence length="400" mass="45234">MSGDTRIALLGLSPDASTAEKMVLPRFGRITVDRPERADWERYLHELDPQADLGVVFVGAEASALSAVRDLRSVGRFDRTRAYVVDPGAGGPVPGWFETWDVEDAVPPSALGEEGIGQSVELAMRAHRALMMDELYTHFYLDMTFNRIFDWFETTRWDWNEVDLSKIDRAMLSERDVDFLTEAAVIEFGTLPGAHNFLREWQGEASFSSWALMWGAEEARHSLVQARYLDRIGVKVRSKHALYKREPYPQGDVRAATLMMNVISEARASALYKALSAQVPEPVIRRIWKLLGRDEARHCRAFSVFMRELCNGNVANQIAAMRMAYIWLADRSNGIKHPAGVFYPHSTSTDGIRRIETIQHDAVDAADTKVMSIIRIMVNDDSIETPRDIKAKLRSMARQS</sequence>
<dbReference type="EMBL" id="JAERRF010000079">
    <property type="protein sequence ID" value="MBL1102797.1"/>
    <property type="molecule type" value="Genomic_DNA"/>
</dbReference>
<comment type="caution">
    <text evidence="1">The sequence shown here is derived from an EMBL/GenBank/DDBJ whole genome shotgun (WGS) entry which is preliminary data.</text>
</comment>
<evidence type="ECO:0000313" key="1">
    <source>
        <dbReference type="EMBL" id="MBL1102797.1"/>
    </source>
</evidence>
<dbReference type="SUPFAM" id="SSF47240">
    <property type="entry name" value="Ferritin-like"/>
    <property type="match status" value="1"/>
</dbReference>
<dbReference type="InterPro" id="IPR012348">
    <property type="entry name" value="RNR-like"/>
</dbReference>
<proteinExistence type="predicted"/>
<dbReference type="InterPro" id="IPR009078">
    <property type="entry name" value="Ferritin-like_SF"/>
</dbReference>
<reference evidence="1 2" key="1">
    <citation type="submission" date="2021-01" db="EMBL/GenBank/DDBJ databases">
        <title>WGS of actinomycetes isolated from Thailand.</title>
        <authorList>
            <person name="Thawai C."/>
        </authorList>
    </citation>
    <scope>NUCLEOTIDE SEQUENCE [LARGE SCALE GENOMIC DNA]</scope>
    <source>
        <strain evidence="1 2">CA1R205</strain>
    </source>
</reference>
<dbReference type="RefSeq" id="WP_201883384.1">
    <property type="nucleotide sequence ID" value="NZ_JAERRF010000079.1"/>
</dbReference>
<name>A0ABS1NRU3_9ACTN</name>
<gene>
    <name evidence="1" type="ORF">JK363_40785</name>
</gene>